<accession>A0A402BK74</accession>
<evidence type="ECO:0000256" key="3">
    <source>
        <dbReference type="ARBA" id="ARBA00022475"/>
    </source>
</evidence>
<dbReference type="InterPro" id="IPR005829">
    <property type="entry name" value="Sugar_transporter_CS"/>
</dbReference>
<feature type="transmembrane region" description="Helical" evidence="7">
    <location>
        <begin position="313"/>
        <end position="332"/>
    </location>
</feature>
<feature type="transmembrane region" description="Helical" evidence="7">
    <location>
        <begin position="95"/>
        <end position="118"/>
    </location>
</feature>
<dbReference type="Proteomes" id="UP000287171">
    <property type="component" value="Unassembled WGS sequence"/>
</dbReference>
<comment type="subcellular location">
    <subcellularLocation>
        <location evidence="1">Cell membrane</location>
        <topology evidence="1">Multi-pass membrane protein</topology>
    </subcellularLocation>
</comment>
<dbReference type="Gene3D" id="1.20.1250.20">
    <property type="entry name" value="MFS general substrate transporter like domains"/>
    <property type="match status" value="2"/>
</dbReference>
<evidence type="ECO:0000313" key="9">
    <source>
        <dbReference type="EMBL" id="GCE31751.1"/>
    </source>
</evidence>
<dbReference type="InterPro" id="IPR011701">
    <property type="entry name" value="MFS"/>
</dbReference>
<dbReference type="PANTHER" id="PTHR43045">
    <property type="entry name" value="SHIKIMATE TRANSPORTER"/>
    <property type="match status" value="1"/>
</dbReference>
<keyword evidence="6 7" id="KW-0472">Membrane</keyword>
<dbReference type="RefSeq" id="WP_170216747.1">
    <property type="nucleotide sequence ID" value="NZ_BIFT01000002.1"/>
</dbReference>
<name>A0A402BK74_9CHLR</name>
<protein>
    <submittedName>
        <fullName evidence="9">MFS transporter</fullName>
    </submittedName>
</protein>
<dbReference type="EMBL" id="BIFT01000002">
    <property type="protein sequence ID" value="GCE31751.1"/>
    <property type="molecule type" value="Genomic_DNA"/>
</dbReference>
<evidence type="ECO:0000256" key="7">
    <source>
        <dbReference type="SAM" id="Phobius"/>
    </source>
</evidence>
<evidence type="ECO:0000313" key="10">
    <source>
        <dbReference type="Proteomes" id="UP000287171"/>
    </source>
</evidence>
<dbReference type="GO" id="GO:0022857">
    <property type="term" value="F:transmembrane transporter activity"/>
    <property type="evidence" value="ECO:0007669"/>
    <property type="project" value="InterPro"/>
</dbReference>
<dbReference type="GO" id="GO:0005886">
    <property type="term" value="C:plasma membrane"/>
    <property type="evidence" value="ECO:0007669"/>
    <property type="project" value="UniProtKB-SubCell"/>
</dbReference>
<organism evidence="9 10">
    <name type="scientific">Dictyobacter alpinus</name>
    <dbReference type="NCBI Taxonomy" id="2014873"/>
    <lineage>
        <taxon>Bacteria</taxon>
        <taxon>Bacillati</taxon>
        <taxon>Chloroflexota</taxon>
        <taxon>Ktedonobacteria</taxon>
        <taxon>Ktedonobacterales</taxon>
        <taxon>Dictyobacteraceae</taxon>
        <taxon>Dictyobacter</taxon>
    </lineage>
</organism>
<feature type="transmembrane region" description="Helical" evidence="7">
    <location>
        <begin position="411"/>
        <end position="433"/>
    </location>
</feature>
<keyword evidence="5 7" id="KW-1133">Transmembrane helix</keyword>
<evidence type="ECO:0000256" key="1">
    <source>
        <dbReference type="ARBA" id="ARBA00004651"/>
    </source>
</evidence>
<dbReference type="InterPro" id="IPR020846">
    <property type="entry name" value="MFS_dom"/>
</dbReference>
<evidence type="ECO:0000256" key="6">
    <source>
        <dbReference type="ARBA" id="ARBA00023136"/>
    </source>
</evidence>
<feature type="transmembrane region" description="Helical" evidence="7">
    <location>
        <begin position="61"/>
        <end position="83"/>
    </location>
</feature>
<feature type="transmembrane region" description="Helical" evidence="7">
    <location>
        <begin position="194"/>
        <end position="213"/>
    </location>
</feature>
<dbReference type="CDD" id="cd17369">
    <property type="entry name" value="MFS_ShiA_like"/>
    <property type="match status" value="1"/>
</dbReference>
<feature type="transmembrane region" description="Helical" evidence="7">
    <location>
        <begin position="159"/>
        <end position="182"/>
    </location>
</feature>
<sequence length="446" mass="48885">MTTLRFDTTEDTATHESMFPIIVASTIGSAIEWLDFFYYGFLAVTVFPAVFFPGLNPYAGVIAAFTTNFVGFVARPLGSIFFGRFGDRVGRKPTLATTLLLIGISTMLIGVLPGYATLGIAAPLLLALLRFLQGVGVGGEWGGSVLLTMEFGNPGRRGFLTSWPQTGALVGLGLSVASLLLFKNLYPGDAFQSIGWRMPFLLSTMLLLVGLYIRLRIPETPAFLSIQQRQQTQSIVRQTWRRYWREILLSALVRSGEQAPFYIFTTFMLSYGIEVLHWDASLLYRGLILAALIACITIPIYGTLSDRIGRRRLTIYGALLMGSWALPYFLFFNSGNPILIILAIALSLGGCHACLYGPQAALIAERFPTQFRYTGATLGYQLASIIAGGPAPIIATYLLSRAQPHSSTYPVWVLIAMYLMAMALISLLAALFLKDYTGQDAVEARV</sequence>
<evidence type="ECO:0000256" key="2">
    <source>
        <dbReference type="ARBA" id="ARBA00022448"/>
    </source>
</evidence>
<evidence type="ECO:0000256" key="5">
    <source>
        <dbReference type="ARBA" id="ARBA00022989"/>
    </source>
</evidence>
<evidence type="ECO:0000256" key="4">
    <source>
        <dbReference type="ARBA" id="ARBA00022692"/>
    </source>
</evidence>
<dbReference type="InterPro" id="IPR036259">
    <property type="entry name" value="MFS_trans_sf"/>
</dbReference>
<keyword evidence="3" id="KW-1003">Cell membrane</keyword>
<keyword evidence="4 7" id="KW-0812">Transmembrane</keyword>
<dbReference type="Pfam" id="PF07690">
    <property type="entry name" value="MFS_1"/>
    <property type="match status" value="1"/>
</dbReference>
<dbReference type="SUPFAM" id="SSF103473">
    <property type="entry name" value="MFS general substrate transporter"/>
    <property type="match status" value="1"/>
</dbReference>
<feature type="transmembrane region" description="Helical" evidence="7">
    <location>
        <begin position="338"/>
        <end position="357"/>
    </location>
</feature>
<reference evidence="10" key="1">
    <citation type="submission" date="2018-12" db="EMBL/GenBank/DDBJ databases">
        <title>Tengunoibacter tsumagoiensis gen. nov., sp. nov., Dictyobacter kobayashii sp. nov., D. alpinus sp. nov., and D. joshuensis sp. nov. and description of Dictyobacteraceae fam. nov. within the order Ktedonobacterales isolated from Tengu-no-mugimeshi.</title>
        <authorList>
            <person name="Wang C.M."/>
            <person name="Zheng Y."/>
            <person name="Sakai Y."/>
            <person name="Toyoda A."/>
            <person name="Minakuchi Y."/>
            <person name="Abe K."/>
            <person name="Yokota A."/>
            <person name="Yabe S."/>
        </authorList>
    </citation>
    <scope>NUCLEOTIDE SEQUENCE [LARGE SCALE GENOMIC DNA]</scope>
    <source>
        <strain evidence="10">Uno16</strain>
    </source>
</reference>
<dbReference type="PANTHER" id="PTHR43045:SF1">
    <property type="entry name" value="SHIKIMATE TRANSPORTER"/>
    <property type="match status" value="1"/>
</dbReference>
<feature type="transmembrane region" description="Helical" evidence="7">
    <location>
        <begin position="378"/>
        <end position="399"/>
    </location>
</feature>
<dbReference type="AlphaFoldDB" id="A0A402BK74"/>
<keyword evidence="10" id="KW-1185">Reference proteome</keyword>
<comment type="caution">
    <text evidence="9">The sequence shown here is derived from an EMBL/GenBank/DDBJ whole genome shotgun (WGS) entry which is preliminary data.</text>
</comment>
<dbReference type="PROSITE" id="PS00217">
    <property type="entry name" value="SUGAR_TRANSPORT_2"/>
    <property type="match status" value="1"/>
</dbReference>
<evidence type="ECO:0000259" key="8">
    <source>
        <dbReference type="PROSITE" id="PS50850"/>
    </source>
</evidence>
<gene>
    <name evidence="9" type="ORF">KDA_72350</name>
</gene>
<proteinExistence type="predicted"/>
<feature type="transmembrane region" description="Helical" evidence="7">
    <location>
        <begin position="282"/>
        <end position="301"/>
    </location>
</feature>
<keyword evidence="2" id="KW-0813">Transport</keyword>
<feature type="domain" description="Major facilitator superfamily (MFS) profile" evidence="8">
    <location>
        <begin position="21"/>
        <end position="438"/>
    </location>
</feature>
<dbReference type="PROSITE" id="PS50850">
    <property type="entry name" value="MFS"/>
    <property type="match status" value="1"/>
</dbReference>